<dbReference type="InterPro" id="IPR051212">
    <property type="entry name" value="Type-I_RE_S_subunit"/>
</dbReference>
<dbReference type="PANTHER" id="PTHR43140">
    <property type="entry name" value="TYPE-1 RESTRICTION ENZYME ECOKI SPECIFICITY PROTEIN"/>
    <property type="match status" value="1"/>
</dbReference>
<evidence type="ECO:0000313" key="7">
    <source>
        <dbReference type="Proteomes" id="UP000198822"/>
    </source>
</evidence>
<organism evidence="6 7">
    <name type="scientific">Agrococcus jejuensis</name>
    <dbReference type="NCBI Taxonomy" id="399736"/>
    <lineage>
        <taxon>Bacteria</taxon>
        <taxon>Bacillati</taxon>
        <taxon>Actinomycetota</taxon>
        <taxon>Actinomycetes</taxon>
        <taxon>Micrococcales</taxon>
        <taxon>Microbacteriaceae</taxon>
        <taxon>Agrococcus</taxon>
    </lineage>
</organism>
<dbReference type="STRING" id="399736.SAMN04489720_2438"/>
<dbReference type="REBASE" id="162776">
    <property type="entry name" value="S.Aje22002ORF2437P"/>
</dbReference>
<reference evidence="7" key="1">
    <citation type="submission" date="2016-10" db="EMBL/GenBank/DDBJ databases">
        <authorList>
            <person name="Varghese N."/>
            <person name="Submissions S."/>
        </authorList>
    </citation>
    <scope>NUCLEOTIDE SEQUENCE [LARGE SCALE GENOMIC DNA]</scope>
    <source>
        <strain evidence="7">DSM 22002</strain>
    </source>
</reference>
<dbReference type="GO" id="GO:0003677">
    <property type="term" value="F:DNA binding"/>
    <property type="evidence" value="ECO:0007669"/>
    <property type="project" value="UniProtKB-KW"/>
</dbReference>
<evidence type="ECO:0000256" key="4">
    <source>
        <dbReference type="ARBA" id="ARBA00038652"/>
    </source>
</evidence>
<comment type="subunit">
    <text evidence="4">The methyltransferase is composed of M and S polypeptides.</text>
</comment>
<dbReference type="RefSeq" id="WP_092505368.1">
    <property type="nucleotide sequence ID" value="NZ_LT629695.1"/>
</dbReference>
<keyword evidence="3" id="KW-0238">DNA-binding</keyword>
<keyword evidence="7" id="KW-1185">Reference proteome</keyword>
<dbReference type="Gene3D" id="3.90.220.20">
    <property type="entry name" value="DNA methylase specificity domains"/>
    <property type="match status" value="2"/>
</dbReference>
<sequence length="407" mass="44625">MTWERVRLGELGTWYGGGTPSKSMPEYWSDGDIPWLSPKDMRSEVLAGTQDHVTAAAVLGSSTKLVPAGSIAVVTRSGILDRTLPVAYVPFATTMNQDMKALVPRTGVDARWVAWGIRAFERELLRGTRKSGTTVASIEMPRFHAFELPVPPLEEQQRILLTLEDRLSGLDTAEGYVGMAQRRQETLRTAILRNELARVAQRALPLARVITAGLSNGRSVPTLEGGFPVLRLTSIRAGRIDLRERKPGAWTATDAARYLVRKGDFMIARGNGSIRLVGLGGLVSEDPDVVAYPDTLIRAQPNETIINPEFLALVWNSRVVREQIERVARTSAGIYKVNQSDLNGISVPVPSLADQRQIVQAVTASNEVLERLATQIGQARARAVSLRRSLLRAAFSGQLLDSRPHNP</sequence>
<dbReference type="EMBL" id="LT629695">
    <property type="protein sequence ID" value="SDH80198.1"/>
    <property type="molecule type" value="Genomic_DNA"/>
</dbReference>
<dbReference type="CDD" id="cd17261">
    <property type="entry name" value="RMtype1_S_EcoKI-TRD2-CR2_like"/>
    <property type="match status" value="1"/>
</dbReference>
<proteinExistence type="inferred from homology"/>
<evidence type="ECO:0000256" key="1">
    <source>
        <dbReference type="ARBA" id="ARBA00010923"/>
    </source>
</evidence>
<dbReference type="CDD" id="cd17249">
    <property type="entry name" value="RMtype1_S_EcoR124I-TRD2-CR2_like"/>
    <property type="match status" value="1"/>
</dbReference>
<dbReference type="Pfam" id="PF01420">
    <property type="entry name" value="Methylase_S"/>
    <property type="match status" value="1"/>
</dbReference>
<evidence type="ECO:0000256" key="2">
    <source>
        <dbReference type="ARBA" id="ARBA00022747"/>
    </source>
</evidence>
<dbReference type="SUPFAM" id="SSF116734">
    <property type="entry name" value="DNA methylase specificity domain"/>
    <property type="match status" value="2"/>
</dbReference>
<evidence type="ECO:0000256" key="3">
    <source>
        <dbReference type="ARBA" id="ARBA00023125"/>
    </source>
</evidence>
<dbReference type="AlphaFoldDB" id="A0A1G8FDG2"/>
<evidence type="ECO:0000313" key="6">
    <source>
        <dbReference type="EMBL" id="SDH80198.1"/>
    </source>
</evidence>
<dbReference type="GO" id="GO:0009307">
    <property type="term" value="P:DNA restriction-modification system"/>
    <property type="evidence" value="ECO:0007669"/>
    <property type="project" value="UniProtKB-KW"/>
</dbReference>
<comment type="similarity">
    <text evidence="1">Belongs to the type-I restriction system S methylase family.</text>
</comment>
<dbReference type="PANTHER" id="PTHR43140:SF1">
    <property type="entry name" value="TYPE I RESTRICTION ENZYME ECOKI SPECIFICITY SUBUNIT"/>
    <property type="match status" value="1"/>
</dbReference>
<dbReference type="InterPro" id="IPR000055">
    <property type="entry name" value="Restrct_endonuc_typeI_TRD"/>
</dbReference>
<keyword evidence="2" id="KW-0680">Restriction system</keyword>
<evidence type="ECO:0000259" key="5">
    <source>
        <dbReference type="Pfam" id="PF01420"/>
    </source>
</evidence>
<name>A0A1G8FDG2_9MICO</name>
<gene>
    <name evidence="6" type="ORF">SAMN04489720_2438</name>
</gene>
<dbReference type="Proteomes" id="UP000198822">
    <property type="component" value="Chromosome I"/>
</dbReference>
<protein>
    <submittedName>
        <fullName evidence="6">Type I restriction enzyme, S subunit</fullName>
    </submittedName>
</protein>
<dbReference type="InterPro" id="IPR044946">
    <property type="entry name" value="Restrct_endonuc_typeI_TRD_sf"/>
</dbReference>
<feature type="domain" description="Type I restriction modification DNA specificity" evidence="5">
    <location>
        <begin position="2"/>
        <end position="165"/>
    </location>
</feature>
<dbReference type="OrthoDB" id="3197085at2"/>
<accession>A0A1G8FDG2</accession>